<feature type="region of interest" description="Disordered" evidence="1">
    <location>
        <begin position="1"/>
        <end position="108"/>
    </location>
</feature>
<keyword evidence="2" id="KW-1185">Reference proteome</keyword>
<proteinExistence type="predicted"/>
<protein>
    <submittedName>
        <fullName evidence="3">Uncharacterized protein LOC113999595</fullName>
    </submittedName>
</protein>
<dbReference type="RefSeq" id="XP_039242506.1">
    <property type="nucleotide sequence ID" value="XM_039386572.1"/>
</dbReference>
<dbReference type="InParanoid" id="A0A7R5KM71"/>
<evidence type="ECO:0000313" key="3">
    <source>
        <dbReference type="RefSeq" id="XP_039242506.1"/>
    </source>
</evidence>
<name>A0A7R5KM71_9PASS</name>
<dbReference type="Proteomes" id="UP000504627">
    <property type="component" value="Unplaced"/>
</dbReference>
<reference evidence="3" key="1">
    <citation type="submission" date="2025-08" db="UniProtKB">
        <authorList>
            <consortium name="RefSeq"/>
        </authorList>
    </citation>
    <scope>IDENTIFICATION</scope>
    <source>
        <tissue evidence="3">Muscle</tissue>
    </source>
</reference>
<gene>
    <name evidence="3" type="primary">LOC113999595</name>
</gene>
<organism evidence="2 3">
    <name type="scientific">Pipra filicauda</name>
    <name type="common">Wire-tailed manakin</name>
    <dbReference type="NCBI Taxonomy" id="649802"/>
    <lineage>
        <taxon>Eukaryota</taxon>
        <taxon>Metazoa</taxon>
        <taxon>Chordata</taxon>
        <taxon>Craniata</taxon>
        <taxon>Vertebrata</taxon>
        <taxon>Euteleostomi</taxon>
        <taxon>Archelosauria</taxon>
        <taxon>Archosauria</taxon>
        <taxon>Dinosauria</taxon>
        <taxon>Saurischia</taxon>
        <taxon>Theropoda</taxon>
        <taxon>Coelurosauria</taxon>
        <taxon>Aves</taxon>
        <taxon>Neognathae</taxon>
        <taxon>Neoaves</taxon>
        <taxon>Telluraves</taxon>
        <taxon>Australaves</taxon>
        <taxon>Passeriformes</taxon>
        <taxon>Pipridae</taxon>
        <taxon>Pipra</taxon>
    </lineage>
</organism>
<evidence type="ECO:0000256" key="1">
    <source>
        <dbReference type="SAM" id="MobiDB-lite"/>
    </source>
</evidence>
<sequence>MASAGRGGRVGGGARCGGGGSSRVSGRGADSGGRKGSGEGASRAEALPTSRPLCPEEEEAVAMAGAPRGDALAPRARAGGEGAPAAHTHGPLLPPGRTAQSQGSRRLIDASADQWRRPLKEVPWKGQRCQMYPDCESAVLEAERSSGTQLRTRCQGEQGVLEKLGGRFALDLVICLFSGLGLSTVCSLASRICSDFIVEFVPTDEQRGSPVYSQSQTAPLTMLRA</sequence>
<evidence type="ECO:0000313" key="2">
    <source>
        <dbReference type="Proteomes" id="UP000504627"/>
    </source>
</evidence>
<accession>A0A7R5KM71</accession>
<dbReference type="AlphaFoldDB" id="A0A7R5KM71"/>
<dbReference type="GeneID" id="113999595"/>
<feature type="compositionally biased region" description="Gly residues" evidence="1">
    <location>
        <begin position="1"/>
        <end position="21"/>
    </location>
</feature>